<dbReference type="AlphaFoldDB" id="A0A1W5CS04"/>
<organism evidence="4 5">
    <name type="scientific">Lasallia pustulata</name>
    <dbReference type="NCBI Taxonomy" id="136370"/>
    <lineage>
        <taxon>Eukaryota</taxon>
        <taxon>Fungi</taxon>
        <taxon>Dikarya</taxon>
        <taxon>Ascomycota</taxon>
        <taxon>Pezizomycotina</taxon>
        <taxon>Lecanoromycetes</taxon>
        <taxon>OSLEUM clade</taxon>
        <taxon>Umbilicariomycetidae</taxon>
        <taxon>Umbilicariales</taxon>
        <taxon>Umbilicariaceae</taxon>
        <taxon>Lasallia</taxon>
    </lineage>
</organism>
<keyword evidence="1" id="KW-0863">Zinc-finger</keyword>
<dbReference type="GO" id="GO:0003676">
    <property type="term" value="F:nucleic acid binding"/>
    <property type="evidence" value="ECO:0007669"/>
    <property type="project" value="InterPro"/>
</dbReference>
<feature type="region of interest" description="Disordered" evidence="2">
    <location>
        <begin position="260"/>
        <end position="290"/>
    </location>
</feature>
<proteinExistence type="predicted"/>
<dbReference type="SUPFAM" id="SSF57756">
    <property type="entry name" value="Retrovirus zinc finger-like domains"/>
    <property type="match status" value="1"/>
</dbReference>
<dbReference type="GO" id="GO:0008270">
    <property type="term" value="F:zinc ion binding"/>
    <property type="evidence" value="ECO:0007669"/>
    <property type="project" value="UniProtKB-KW"/>
</dbReference>
<dbReference type="Gene3D" id="4.10.60.10">
    <property type="entry name" value="Zinc finger, CCHC-type"/>
    <property type="match status" value="1"/>
</dbReference>
<keyword evidence="5" id="KW-1185">Reference proteome</keyword>
<protein>
    <submittedName>
        <fullName evidence="4">Gag protein</fullName>
    </submittedName>
</protein>
<sequence length="290" mass="33815">MSTAGSTRGESKENVVTTKSLKTATSTPFSGERKKLDTFLQQMTLYFRFNEKLFVSESEKVMYASYYLQGDAEAWFRPYLKDFMNNIADSTQADDETVRMFSGFDKFMYEIRLVFGDIDEERTAERDIQRLKQTKSAADYTDQFKRISAATNWGEAALTAQYYHGLKEGVKDEIARGERPDTLRNMTLMAVRIDNRLYERQREKRQAPYREDKKGPHTKHKHRHHHHKYDKYSPKPMEVDIIGTPKKTFNGSCYNCGKKGHFARNCRGRPAKRYQRSETPPGATQGNRRH</sequence>
<feature type="compositionally biased region" description="Basic residues" evidence="2">
    <location>
        <begin position="260"/>
        <end position="274"/>
    </location>
</feature>
<dbReference type="Proteomes" id="UP000192927">
    <property type="component" value="Unassembled WGS sequence"/>
</dbReference>
<keyword evidence="1" id="KW-0862">Zinc</keyword>
<dbReference type="Pfam" id="PF00098">
    <property type="entry name" value="zf-CCHC"/>
    <property type="match status" value="1"/>
</dbReference>
<keyword evidence="1" id="KW-0479">Metal-binding</keyword>
<dbReference type="InterPro" id="IPR001878">
    <property type="entry name" value="Znf_CCHC"/>
</dbReference>
<evidence type="ECO:0000313" key="4">
    <source>
        <dbReference type="EMBL" id="SLM33636.1"/>
    </source>
</evidence>
<dbReference type="InterPro" id="IPR045358">
    <property type="entry name" value="Ty3_capsid"/>
</dbReference>
<evidence type="ECO:0000256" key="1">
    <source>
        <dbReference type="PROSITE-ProRule" id="PRU00047"/>
    </source>
</evidence>
<dbReference type="InterPro" id="IPR032567">
    <property type="entry name" value="RTL1-rel"/>
</dbReference>
<dbReference type="PROSITE" id="PS50158">
    <property type="entry name" value="ZF_CCHC"/>
    <property type="match status" value="1"/>
</dbReference>
<accession>A0A1W5CS04</accession>
<evidence type="ECO:0000313" key="5">
    <source>
        <dbReference type="Proteomes" id="UP000192927"/>
    </source>
</evidence>
<dbReference type="SMART" id="SM00343">
    <property type="entry name" value="ZnF_C2HC"/>
    <property type="match status" value="1"/>
</dbReference>
<feature type="compositionally biased region" description="Basic and acidic residues" evidence="2">
    <location>
        <begin position="200"/>
        <end position="215"/>
    </location>
</feature>
<feature type="domain" description="CCHC-type" evidence="3">
    <location>
        <begin position="253"/>
        <end position="267"/>
    </location>
</feature>
<evidence type="ECO:0000259" key="3">
    <source>
        <dbReference type="PROSITE" id="PS50158"/>
    </source>
</evidence>
<dbReference type="PANTHER" id="PTHR15503:SF22">
    <property type="entry name" value="TRANSPOSON TY3-I GAG POLYPROTEIN"/>
    <property type="match status" value="1"/>
</dbReference>
<feature type="region of interest" description="Disordered" evidence="2">
    <location>
        <begin position="200"/>
        <end position="237"/>
    </location>
</feature>
<dbReference type="EMBL" id="FWEW01000076">
    <property type="protein sequence ID" value="SLM33636.1"/>
    <property type="molecule type" value="Genomic_DNA"/>
</dbReference>
<feature type="compositionally biased region" description="Basic residues" evidence="2">
    <location>
        <begin position="216"/>
        <end position="229"/>
    </location>
</feature>
<dbReference type="PANTHER" id="PTHR15503">
    <property type="entry name" value="LDOC1 RELATED"/>
    <property type="match status" value="1"/>
</dbReference>
<reference evidence="5" key="1">
    <citation type="submission" date="2017-03" db="EMBL/GenBank/DDBJ databases">
        <authorList>
            <person name="Sharma R."/>
            <person name="Thines M."/>
        </authorList>
    </citation>
    <scope>NUCLEOTIDE SEQUENCE [LARGE SCALE GENOMIC DNA]</scope>
</reference>
<dbReference type="InterPro" id="IPR036875">
    <property type="entry name" value="Znf_CCHC_sf"/>
</dbReference>
<name>A0A1W5CS04_9LECA</name>
<dbReference type="Pfam" id="PF19259">
    <property type="entry name" value="Ty3_capsid"/>
    <property type="match status" value="1"/>
</dbReference>
<evidence type="ECO:0000256" key="2">
    <source>
        <dbReference type="SAM" id="MobiDB-lite"/>
    </source>
</evidence>